<name>W6MVX3_9ASCO</name>
<dbReference type="Proteomes" id="UP000019384">
    <property type="component" value="Unassembled WGS sequence"/>
</dbReference>
<evidence type="ECO:0000313" key="2">
    <source>
        <dbReference type="Proteomes" id="UP000019384"/>
    </source>
</evidence>
<reference evidence="1" key="1">
    <citation type="submission" date="2013-12" db="EMBL/GenBank/DDBJ databases">
        <authorList>
            <person name="Genoscope - CEA"/>
        </authorList>
    </citation>
    <scope>NUCLEOTIDE SEQUENCE</scope>
    <source>
        <strain evidence="1">CBS 1993</strain>
    </source>
</reference>
<protein>
    <submittedName>
        <fullName evidence="1">Uncharacterized protein</fullName>
    </submittedName>
</protein>
<keyword evidence="2" id="KW-1185">Reference proteome</keyword>
<accession>W6MVX3</accession>
<dbReference type="AlphaFoldDB" id="W6MVX3"/>
<proteinExistence type="predicted"/>
<reference evidence="1" key="2">
    <citation type="submission" date="2014-02" db="EMBL/GenBank/DDBJ databases">
        <title>Complete DNA sequence of /Kuraishia capsulata/ illustrates novel genomic features among budding yeasts (/Saccharomycotina/).</title>
        <authorList>
            <person name="Morales L."/>
            <person name="Noel B."/>
            <person name="Porcel B."/>
            <person name="Marcet-Houben M."/>
            <person name="Hullo M-F."/>
            <person name="Sacerdot C."/>
            <person name="Tekaia F."/>
            <person name="Leh-Louis V."/>
            <person name="Despons L."/>
            <person name="Khanna V."/>
            <person name="Aury J-M."/>
            <person name="Barbe V."/>
            <person name="Couloux A."/>
            <person name="Labadie K."/>
            <person name="Pelletier E."/>
            <person name="Souciet J-L."/>
            <person name="Boekhout T."/>
            <person name="Gabaldon T."/>
            <person name="Wincker P."/>
            <person name="Dujon B."/>
        </authorList>
    </citation>
    <scope>NUCLEOTIDE SEQUENCE</scope>
    <source>
        <strain evidence="1">CBS 1993</strain>
    </source>
</reference>
<organism evidence="1 2">
    <name type="scientific">Kuraishia capsulata CBS 1993</name>
    <dbReference type="NCBI Taxonomy" id="1382522"/>
    <lineage>
        <taxon>Eukaryota</taxon>
        <taxon>Fungi</taxon>
        <taxon>Dikarya</taxon>
        <taxon>Ascomycota</taxon>
        <taxon>Saccharomycotina</taxon>
        <taxon>Pichiomycetes</taxon>
        <taxon>Pichiales</taxon>
        <taxon>Pichiaceae</taxon>
        <taxon>Kuraishia</taxon>
    </lineage>
</organism>
<evidence type="ECO:0000313" key="1">
    <source>
        <dbReference type="EMBL" id="CDK26630.1"/>
    </source>
</evidence>
<dbReference type="HOGENOM" id="CLU_3425126_0_0_1"/>
<gene>
    <name evidence="1" type="ORF">KUCA_T00002603001</name>
</gene>
<dbReference type="EMBL" id="HG793127">
    <property type="protein sequence ID" value="CDK26630.1"/>
    <property type="molecule type" value="Genomic_DNA"/>
</dbReference>
<sequence length="22" mass="2174">MGLSGILTLSALTVVGGCKLHC</sequence>